<proteinExistence type="predicted"/>
<feature type="region of interest" description="Disordered" evidence="1">
    <location>
        <begin position="24"/>
        <end position="70"/>
    </location>
</feature>
<organism evidence="2">
    <name type="scientific">Pinguiococcus pyrenoidosus</name>
    <dbReference type="NCBI Taxonomy" id="172671"/>
    <lineage>
        <taxon>Eukaryota</taxon>
        <taxon>Sar</taxon>
        <taxon>Stramenopiles</taxon>
        <taxon>Ochrophyta</taxon>
        <taxon>Pinguiophyceae</taxon>
        <taxon>Pinguiochrysidales</taxon>
        <taxon>Pinguiochrysidaceae</taxon>
        <taxon>Pinguiococcus</taxon>
    </lineage>
</organism>
<dbReference type="AlphaFoldDB" id="A0A7R9YD82"/>
<gene>
    <name evidence="2" type="ORF">PPYR1160_LOCUS9447</name>
</gene>
<feature type="compositionally biased region" description="Polar residues" evidence="1">
    <location>
        <begin position="60"/>
        <end position="70"/>
    </location>
</feature>
<name>A0A7R9YD82_9STRA</name>
<evidence type="ECO:0000256" key="1">
    <source>
        <dbReference type="SAM" id="MobiDB-lite"/>
    </source>
</evidence>
<sequence length="165" mass="18454">MESKERDMDVFRFSAAISARLSGEAKTKPLLLKSRAVRRRQRRQKVEEKQPQRQSERVSDSTILGTSPPLQSLSCLSERWLRERKTSGEADTSAHHHGGEEEPRVSGRRSSFGQYVAKSEPIAVPKSAGRDALGAFGEDTSYSRSEDVVIAQPDEDHGDIFELDL</sequence>
<feature type="compositionally biased region" description="Basic and acidic residues" evidence="1">
    <location>
        <begin position="44"/>
        <end position="59"/>
    </location>
</feature>
<feature type="compositionally biased region" description="Basic and acidic residues" evidence="1">
    <location>
        <begin position="84"/>
        <end position="105"/>
    </location>
</feature>
<dbReference type="EMBL" id="HBEA01012408">
    <property type="protein sequence ID" value="CAD8259945.1"/>
    <property type="molecule type" value="Transcribed_RNA"/>
</dbReference>
<evidence type="ECO:0000313" key="2">
    <source>
        <dbReference type="EMBL" id="CAD8259945.1"/>
    </source>
</evidence>
<accession>A0A7R9YD82</accession>
<feature type="region of interest" description="Disordered" evidence="1">
    <location>
        <begin position="84"/>
        <end position="114"/>
    </location>
</feature>
<protein>
    <submittedName>
        <fullName evidence="2">Uncharacterized protein</fullName>
    </submittedName>
</protein>
<reference evidence="2" key="1">
    <citation type="submission" date="2021-01" db="EMBL/GenBank/DDBJ databases">
        <authorList>
            <person name="Corre E."/>
            <person name="Pelletier E."/>
            <person name="Niang G."/>
            <person name="Scheremetjew M."/>
            <person name="Finn R."/>
            <person name="Kale V."/>
            <person name="Holt S."/>
            <person name="Cochrane G."/>
            <person name="Meng A."/>
            <person name="Brown T."/>
            <person name="Cohen L."/>
        </authorList>
    </citation>
    <scope>NUCLEOTIDE SEQUENCE</scope>
    <source>
        <strain evidence="2">CCMP2078</strain>
    </source>
</reference>